<dbReference type="GO" id="GO:0016301">
    <property type="term" value="F:kinase activity"/>
    <property type="evidence" value="ECO:0007669"/>
    <property type="project" value="UniProtKB-KW"/>
</dbReference>
<evidence type="ECO:0000313" key="2">
    <source>
        <dbReference type="Proteomes" id="UP000030451"/>
    </source>
</evidence>
<evidence type="ECO:0000313" key="1">
    <source>
        <dbReference type="EMBL" id="KGY10170.1"/>
    </source>
</evidence>
<dbReference type="RefSeq" id="WP_038188385.1">
    <property type="nucleotide sequence ID" value="NZ_JRWP01000004.1"/>
</dbReference>
<dbReference type="STRING" id="379097.SE23_06100"/>
<proteinExistence type="predicted"/>
<name>A0A0A5I0W2_PHOS4</name>
<sequence length="288" mass="32783">MSDKLSTTALAKSRQQDAKELFTELKNAGYINRGDEGWVLTEIGAKFGGEYITHAKFGKFIVWPQNLLIDHAATSGNTLSATQIGQRFSLPAKKINQLLQELGWLSRTEQGWLVTQSGLTVGGYQREDKETGAQFVVWHDTIIRNKRLKQSVVEFSGQDAETHTTDKSLSSFRQKFEAKHRTLDGHYVRSKGELIIDNWLYMNGIVHAYNRQLPIEQDVLSDFYLPAGKVYLQYWGSDSGEIDAKQRDKIIALYQEHGFALIEVTPDDIEHLDERLPSKLREFGIKAY</sequence>
<dbReference type="EMBL" id="JRWP01000004">
    <property type="protein sequence ID" value="KGY10170.1"/>
    <property type="molecule type" value="Genomic_DNA"/>
</dbReference>
<organism evidence="1 2">
    <name type="scientific">Photobacterium sp. (strain ATCC 43367)</name>
    <dbReference type="NCBI Taxonomy" id="379097"/>
    <lineage>
        <taxon>Bacteria</taxon>
        <taxon>Pseudomonadati</taxon>
        <taxon>Pseudomonadota</taxon>
        <taxon>Gammaproteobacteria</taxon>
        <taxon>Vibrionales</taxon>
        <taxon>Vibrionaceae</taxon>
        <taxon>Vibrio</taxon>
        <taxon>Vibrio oreintalis group</taxon>
    </lineage>
</organism>
<reference evidence="1 2" key="1">
    <citation type="submission" date="2014-10" db="EMBL/GenBank/DDBJ databases">
        <title>Genome sequencing of Vibrio sinaloensis T08.</title>
        <authorList>
            <person name="Chan K.-G."/>
            <person name="Mohamad N.I."/>
        </authorList>
    </citation>
    <scope>NUCLEOTIDE SEQUENCE [LARGE SCALE GENOMIC DNA]</scope>
    <source>
        <strain evidence="1 2">T08</strain>
    </source>
</reference>
<protein>
    <submittedName>
        <fullName evidence="1">Glycerol kinase</fullName>
    </submittedName>
</protein>
<dbReference type="AlphaFoldDB" id="A0A0A5I0W2"/>
<accession>A0A0A5I0W2</accession>
<keyword evidence="1" id="KW-0418">Kinase</keyword>
<dbReference type="OrthoDB" id="5500241at2"/>
<dbReference type="Proteomes" id="UP000030451">
    <property type="component" value="Unassembled WGS sequence"/>
</dbReference>
<comment type="caution">
    <text evidence="1">The sequence shown here is derived from an EMBL/GenBank/DDBJ whole genome shotgun (WGS) entry which is preliminary data.</text>
</comment>
<gene>
    <name evidence="1" type="ORF">NM06_04445</name>
</gene>
<keyword evidence="1" id="KW-0808">Transferase</keyword>